<proteinExistence type="predicted"/>
<keyword evidence="3" id="KW-0503">Monooxygenase</keyword>
<keyword evidence="4" id="KW-1185">Reference proteome</keyword>
<protein>
    <submittedName>
        <fullName evidence="3">Antibiotic biosynthesis monooxygenase</fullName>
    </submittedName>
    <submittedName>
        <fullName evidence="2">Quinol monooxygenase YgiN</fullName>
    </submittedName>
</protein>
<reference evidence="2 4" key="2">
    <citation type="submission" date="2020-08" db="EMBL/GenBank/DDBJ databases">
        <title>Genomic Encyclopedia of Type Strains, Phase III (KMG-III): the genomes of soil and plant-associated and newly described type strains.</title>
        <authorList>
            <person name="Whitman W."/>
        </authorList>
    </citation>
    <scope>NUCLEOTIDE SEQUENCE [LARGE SCALE GENOMIC DNA]</scope>
    <source>
        <strain evidence="2 4">CECT 8088</strain>
    </source>
</reference>
<evidence type="ECO:0000259" key="1">
    <source>
        <dbReference type="PROSITE" id="PS51725"/>
    </source>
</evidence>
<evidence type="ECO:0000313" key="4">
    <source>
        <dbReference type="Proteomes" id="UP000557688"/>
    </source>
</evidence>
<evidence type="ECO:0000313" key="5">
    <source>
        <dbReference type="Proteomes" id="UP000565205"/>
    </source>
</evidence>
<reference evidence="3 5" key="1">
    <citation type="submission" date="2020-06" db="EMBL/GenBank/DDBJ databases">
        <title>Description of novel acetic acid bacteria.</title>
        <authorList>
            <person name="Sombolestani A."/>
        </authorList>
    </citation>
    <scope>NUCLEOTIDE SEQUENCE [LARGE SCALE GENOMIC DNA]</scope>
    <source>
        <strain evidence="3 5">LMG 26838</strain>
    </source>
</reference>
<dbReference type="InterPro" id="IPR011008">
    <property type="entry name" value="Dimeric_a/b-barrel"/>
</dbReference>
<dbReference type="Proteomes" id="UP000565205">
    <property type="component" value="Unassembled WGS sequence"/>
</dbReference>
<dbReference type="EMBL" id="JABXXQ010000126">
    <property type="protein sequence ID" value="NVN30276.1"/>
    <property type="molecule type" value="Genomic_DNA"/>
</dbReference>
<evidence type="ECO:0000313" key="3">
    <source>
        <dbReference type="EMBL" id="NVN30276.1"/>
    </source>
</evidence>
<sequence length="101" mass="10809">MSERTAFVVIAEFVARPERMGDFLVECRADAASSVGLEPGCRSFDAVVPDDAPDHVVLYEVYDSAAAFAAHKATAHYARFAQAVAEMTVGTPVVRSCTRVG</sequence>
<name>A0A850NQZ6_9PROT</name>
<dbReference type="RefSeq" id="WP_176623680.1">
    <property type="nucleotide sequence ID" value="NZ_JABXXQ010000126.1"/>
</dbReference>
<dbReference type="GO" id="GO:0005829">
    <property type="term" value="C:cytosol"/>
    <property type="evidence" value="ECO:0007669"/>
    <property type="project" value="TreeGrafter"/>
</dbReference>
<dbReference type="PROSITE" id="PS51725">
    <property type="entry name" value="ABM"/>
    <property type="match status" value="1"/>
</dbReference>
<dbReference type="AlphaFoldDB" id="A0A850NQZ6"/>
<dbReference type="Proteomes" id="UP000557688">
    <property type="component" value="Unassembled WGS sequence"/>
</dbReference>
<evidence type="ECO:0000313" key="2">
    <source>
        <dbReference type="EMBL" id="MBB3174747.1"/>
    </source>
</evidence>
<dbReference type="PANTHER" id="PTHR33336:SF1">
    <property type="entry name" value="(4S)-4-HYDROXY-5-PHOSPHONOOXYPENTANE-2,3-DIONE ISOMERASE"/>
    <property type="match status" value="1"/>
</dbReference>
<dbReference type="Pfam" id="PF03992">
    <property type="entry name" value="ABM"/>
    <property type="match status" value="1"/>
</dbReference>
<comment type="caution">
    <text evidence="3">The sequence shown here is derived from an EMBL/GenBank/DDBJ whole genome shotgun (WGS) entry which is preliminary data.</text>
</comment>
<dbReference type="InterPro" id="IPR007138">
    <property type="entry name" value="ABM_dom"/>
</dbReference>
<dbReference type="PANTHER" id="PTHR33336">
    <property type="entry name" value="QUINOL MONOOXYGENASE YGIN-RELATED"/>
    <property type="match status" value="1"/>
</dbReference>
<dbReference type="GO" id="GO:0004497">
    <property type="term" value="F:monooxygenase activity"/>
    <property type="evidence" value="ECO:0007669"/>
    <property type="project" value="UniProtKB-KW"/>
</dbReference>
<organism evidence="3 5">
    <name type="scientific">Endobacter medicaginis</name>
    <dbReference type="NCBI Taxonomy" id="1181271"/>
    <lineage>
        <taxon>Bacteria</taxon>
        <taxon>Pseudomonadati</taxon>
        <taxon>Pseudomonadota</taxon>
        <taxon>Alphaproteobacteria</taxon>
        <taxon>Acetobacterales</taxon>
        <taxon>Acetobacteraceae</taxon>
        <taxon>Endobacter</taxon>
    </lineage>
</organism>
<dbReference type="InterPro" id="IPR050744">
    <property type="entry name" value="AI-2_Isomerase_LsrG"/>
</dbReference>
<feature type="domain" description="ABM" evidence="1">
    <location>
        <begin position="7"/>
        <end position="99"/>
    </location>
</feature>
<accession>A0A850NQZ6</accession>
<keyword evidence="3" id="KW-0560">Oxidoreductase</keyword>
<dbReference type="SUPFAM" id="SSF54909">
    <property type="entry name" value="Dimeric alpha+beta barrel"/>
    <property type="match status" value="1"/>
</dbReference>
<dbReference type="EMBL" id="JACHXV010000011">
    <property type="protein sequence ID" value="MBB3174747.1"/>
    <property type="molecule type" value="Genomic_DNA"/>
</dbReference>
<gene>
    <name evidence="2" type="ORF">FHR90_002593</name>
    <name evidence="3" type="ORF">HUK83_08010</name>
</gene>
<dbReference type="Gene3D" id="3.30.70.100">
    <property type="match status" value="1"/>
</dbReference>